<dbReference type="InterPro" id="IPR011515">
    <property type="entry name" value="Shugoshin_C"/>
</dbReference>
<feature type="compositionally biased region" description="Low complexity" evidence="9">
    <location>
        <begin position="722"/>
        <end position="748"/>
    </location>
</feature>
<keyword evidence="6" id="KW-0175">Coiled coil</keyword>
<proteinExistence type="inferred from homology"/>
<feature type="compositionally biased region" description="Polar residues" evidence="9">
    <location>
        <begin position="502"/>
        <end position="514"/>
    </location>
</feature>
<evidence type="ECO:0000256" key="9">
    <source>
        <dbReference type="SAM" id="MobiDB-lite"/>
    </source>
</evidence>
<sequence length="806" mass="87535">MARLNEPPMTVTADSFDLLRRKFLRQNRDIARINSTQSLRIRGLENECARLLSENLDLRGQILRLEKDIEDNSARRIADHALEIKAKMEAQLEEWGTMLAGLGLEPPSKRRSTEGRRYARSRTSNSGRSPAQRKQRDVGIDAEALAAQEGRLPPIYENKSYPRATMNSEEILALCLEAADSSGNSPDLGPPPVSRFVEDDDLAKSYSPSKKARAEEPESPPTTEAETEVEADDYNGDHAPFETQLSPCKLDYDRKPLGDPELEDETEPAQTDHVKPQKDENPTIMQQQPTSAPIAVIKPGAKRKYGDENENTKSAKIIQPSGKENSMVVMDDSEKGFPAPSIQKRRSIKELSASRREKAASSRVATPASTITRMPLSAKSTNEDISSPGKMSKAAAPMMDEVKAAKVRVLKDSLAKERRREELQRPVVTRIDIPQSPSLAPPSPSSAAVTAVLHTKEPETTSILPPSPPPPPTRAAPTVSPDIPDQFSQQQQQQPRKDATSPHPSSDVDSNGEMTASRGAAGGRRSRPAISYAEPNLRDKMRRPSKQLFDAVAGEGKFKARSSMHQQQKLDNDCGATQQQQQPASAVRIKSEQTEGGSSAESWKSLPIAETAATTAATSPLAQKKQRSQRPDVVVPPLNNSSGGGVTERRKQPRPSTGVDDRPEEINTAAEPVSRTAKDVDVYDFASSTASLSDNNNNNLQTQPDGGKPTKAKQPAARSRRASAAVVSSSSSSTVVETVTMSSKSRSSQPRKRASMVAASKKTSSSSAVDADDGGDDGEDAFADTETTTTASGRDRISRRRRSMMI</sequence>
<comment type="similarity">
    <text evidence="2">Belongs to the shugoshin family.</text>
</comment>
<keyword evidence="3" id="KW-0158">Chromosome</keyword>
<organism evidence="12 13">
    <name type="scientific">Bombardia bombarda</name>
    <dbReference type="NCBI Taxonomy" id="252184"/>
    <lineage>
        <taxon>Eukaryota</taxon>
        <taxon>Fungi</taxon>
        <taxon>Dikarya</taxon>
        <taxon>Ascomycota</taxon>
        <taxon>Pezizomycotina</taxon>
        <taxon>Sordariomycetes</taxon>
        <taxon>Sordariomycetidae</taxon>
        <taxon>Sordariales</taxon>
        <taxon>Lasiosphaeriaceae</taxon>
        <taxon>Bombardia</taxon>
    </lineage>
</organism>
<dbReference type="GO" id="GO:0045132">
    <property type="term" value="P:meiotic chromosome segregation"/>
    <property type="evidence" value="ECO:0007669"/>
    <property type="project" value="InterPro"/>
</dbReference>
<keyword evidence="7" id="KW-0131">Cell cycle</keyword>
<feature type="compositionally biased region" description="Basic residues" evidence="9">
    <location>
        <begin position="797"/>
        <end position="806"/>
    </location>
</feature>
<feature type="compositionally biased region" description="Acidic residues" evidence="9">
    <location>
        <begin position="225"/>
        <end position="234"/>
    </location>
</feature>
<feature type="region of interest" description="Disordered" evidence="9">
    <location>
        <begin position="181"/>
        <end position="395"/>
    </location>
</feature>
<keyword evidence="5" id="KW-0159">Chromosome partition</keyword>
<feature type="region of interest" description="Disordered" evidence="9">
    <location>
        <begin position="102"/>
        <end position="138"/>
    </location>
</feature>
<dbReference type="AlphaFoldDB" id="A0AA39XJ30"/>
<evidence type="ECO:0000313" key="12">
    <source>
        <dbReference type="EMBL" id="KAK0634952.1"/>
    </source>
</evidence>
<name>A0AA39XJ30_9PEZI</name>
<feature type="compositionally biased region" description="Polar residues" evidence="9">
    <location>
        <begin position="686"/>
        <end position="704"/>
    </location>
</feature>
<dbReference type="Proteomes" id="UP001174934">
    <property type="component" value="Unassembled WGS sequence"/>
</dbReference>
<evidence type="ECO:0008006" key="14">
    <source>
        <dbReference type="Google" id="ProtNLM"/>
    </source>
</evidence>
<feature type="domain" description="Shugoshin C-terminal" evidence="10">
    <location>
        <begin position="524"/>
        <end position="543"/>
    </location>
</feature>
<feature type="region of interest" description="Disordered" evidence="9">
    <location>
        <begin position="412"/>
        <end position="806"/>
    </location>
</feature>
<evidence type="ECO:0000256" key="4">
    <source>
        <dbReference type="ARBA" id="ARBA00022618"/>
    </source>
</evidence>
<accession>A0AA39XJ30</accession>
<dbReference type="GO" id="GO:0051301">
    <property type="term" value="P:cell division"/>
    <property type="evidence" value="ECO:0007669"/>
    <property type="project" value="UniProtKB-KW"/>
</dbReference>
<evidence type="ECO:0000256" key="8">
    <source>
        <dbReference type="ARBA" id="ARBA00023328"/>
    </source>
</evidence>
<feature type="compositionally biased region" description="Basic and acidic residues" evidence="9">
    <location>
        <begin position="107"/>
        <end position="117"/>
    </location>
</feature>
<reference evidence="12" key="1">
    <citation type="submission" date="2023-06" db="EMBL/GenBank/DDBJ databases">
        <title>Genome-scale phylogeny and comparative genomics of the fungal order Sordariales.</title>
        <authorList>
            <consortium name="Lawrence Berkeley National Laboratory"/>
            <person name="Hensen N."/>
            <person name="Bonometti L."/>
            <person name="Westerberg I."/>
            <person name="Brannstrom I.O."/>
            <person name="Guillou S."/>
            <person name="Cros-Aarteil S."/>
            <person name="Calhoun S."/>
            <person name="Haridas S."/>
            <person name="Kuo A."/>
            <person name="Mondo S."/>
            <person name="Pangilinan J."/>
            <person name="Riley R."/>
            <person name="LaButti K."/>
            <person name="Andreopoulos B."/>
            <person name="Lipzen A."/>
            <person name="Chen C."/>
            <person name="Yanf M."/>
            <person name="Daum C."/>
            <person name="Ng V."/>
            <person name="Clum A."/>
            <person name="Steindorff A."/>
            <person name="Ohm R."/>
            <person name="Martin F."/>
            <person name="Silar P."/>
            <person name="Natvig D."/>
            <person name="Lalanne C."/>
            <person name="Gautier V."/>
            <person name="Ament-velasquez S.L."/>
            <person name="Kruys A."/>
            <person name="Hutchinson M.I."/>
            <person name="Powell A.J."/>
            <person name="Barry K."/>
            <person name="Miller A.N."/>
            <person name="Grigoriev I.V."/>
            <person name="Debuchy R."/>
            <person name="Gladieux P."/>
            <person name="Thoren M.H."/>
            <person name="Johannesson H."/>
        </authorList>
    </citation>
    <scope>NUCLEOTIDE SEQUENCE</scope>
    <source>
        <strain evidence="12">SMH3391-2</strain>
    </source>
</reference>
<evidence type="ECO:0000256" key="7">
    <source>
        <dbReference type="ARBA" id="ARBA00023306"/>
    </source>
</evidence>
<keyword evidence="8" id="KW-0137">Centromere</keyword>
<evidence type="ECO:0000256" key="5">
    <source>
        <dbReference type="ARBA" id="ARBA00022829"/>
    </source>
</evidence>
<keyword evidence="4" id="KW-0132">Cell division</keyword>
<feature type="compositionally biased region" description="Acidic residues" evidence="9">
    <location>
        <begin position="770"/>
        <end position="783"/>
    </location>
</feature>
<dbReference type="GO" id="GO:0005634">
    <property type="term" value="C:nucleus"/>
    <property type="evidence" value="ECO:0007669"/>
    <property type="project" value="InterPro"/>
</dbReference>
<dbReference type="InterPro" id="IPR011516">
    <property type="entry name" value="Shugoshin_N"/>
</dbReference>
<evidence type="ECO:0000256" key="2">
    <source>
        <dbReference type="ARBA" id="ARBA00010845"/>
    </source>
</evidence>
<feature type="compositionally biased region" description="Low complexity" evidence="9">
    <location>
        <begin position="755"/>
        <end position="769"/>
    </location>
</feature>
<feature type="compositionally biased region" description="Polar residues" evidence="9">
    <location>
        <begin position="563"/>
        <end position="584"/>
    </location>
</feature>
<feature type="compositionally biased region" description="Basic and acidic residues" evidence="9">
    <location>
        <begin position="412"/>
        <end position="424"/>
    </location>
</feature>
<evidence type="ECO:0000259" key="10">
    <source>
        <dbReference type="Pfam" id="PF07557"/>
    </source>
</evidence>
<dbReference type="EMBL" id="JAULSR010000001">
    <property type="protein sequence ID" value="KAK0634952.1"/>
    <property type="molecule type" value="Genomic_DNA"/>
</dbReference>
<evidence type="ECO:0000256" key="1">
    <source>
        <dbReference type="ARBA" id="ARBA00004584"/>
    </source>
</evidence>
<gene>
    <name evidence="12" type="ORF">B0T17DRAFT_586607</name>
</gene>
<evidence type="ECO:0000256" key="6">
    <source>
        <dbReference type="ARBA" id="ARBA00023054"/>
    </source>
</evidence>
<dbReference type="Pfam" id="PF07557">
    <property type="entry name" value="Shugoshin_C"/>
    <property type="match status" value="1"/>
</dbReference>
<protein>
    <recommendedName>
        <fullName evidence="14">Shugoshin</fullName>
    </recommendedName>
</protein>
<feature type="domain" description="Shugoshin N-terminal coiled-coil" evidence="11">
    <location>
        <begin position="19"/>
        <end position="63"/>
    </location>
</feature>
<dbReference type="Pfam" id="PF07558">
    <property type="entry name" value="Shugoshin_N"/>
    <property type="match status" value="1"/>
</dbReference>
<evidence type="ECO:0000259" key="11">
    <source>
        <dbReference type="Pfam" id="PF07558"/>
    </source>
</evidence>
<comment type="caution">
    <text evidence="12">The sequence shown here is derived from an EMBL/GenBank/DDBJ whole genome shotgun (WGS) entry which is preliminary data.</text>
</comment>
<feature type="compositionally biased region" description="Pro residues" evidence="9">
    <location>
        <begin position="465"/>
        <end position="474"/>
    </location>
</feature>
<evidence type="ECO:0000256" key="3">
    <source>
        <dbReference type="ARBA" id="ARBA00022454"/>
    </source>
</evidence>
<feature type="compositionally biased region" description="Polar residues" evidence="9">
    <location>
        <begin position="367"/>
        <end position="385"/>
    </location>
</feature>
<feature type="compositionally biased region" description="Basic and acidic residues" evidence="9">
    <location>
        <begin position="270"/>
        <end position="281"/>
    </location>
</feature>
<feature type="compositionally biased region" description="Basic and acidic residues" evidence="9">
    <location>
        <begin position="304"/>
        <end position="313"/>
    </location>
</feature>
<keyword evidence="13" id="KW-1185">Reference proteome</keyword>
<evidence type="ECO:0000313" key="13">
    <source>
        <dbReference type="Proteomes" id="UP001174934"/>
    </source>
</evidence>
<dbReference type="GO" id="GO:0000779">
    <property type="term" value="C:condensed chromosome, centromeric region"/>
    <property type="evidence" value="ECO:0007669"/>
    <property type="project" value="UniProtKB-ARBA"/>
</dbReference>
<feature type="compositionally biased region" description="Basic and acidic residues" evidence="9">
    <location>
        <begin position="348"/>
        <end position="360"/>
    </location>
</feature>
<comment type="subcellular location">
    <subcellularLocation>
        <location evidence="1">Chromosome</location>
        <location evidence="1">Centromere</location>
    </subcellularLocation>
</comment>